<dbReference type="PANTHER" id="PTHR23514:SF13">
    <property type="entry name" value="INNER MEMBRANE PROTEIN YBJJ"/>
    <property type="match status" value="1"/>
</dbReference>
<feature type="transmembrane region" description="Helical" evidence="6">
    <location>
        <begin position="241"/>
        <end position="260"/>
    </location>
</feature>
<organism evidence="7 8">
    <name type="scientific">Lysobacter firmicutimachus</name>
    <dbReference type="NCBI Taxonomy" id="1792846"/>
    <lineage>
        <taxon>Bacteria</taxon>
        <taxon>Pseudomonadati</taxon>
        <taxon>Pseudomonadota</taxon>
        <taxon>Gammaproteobacteria</taxon>
        <taxon>Lysobacterales</taxon>
        <taxon>Lysobacteraceae</taxon>
        <taxon>Lysobacter</taxon>
    </lineage>
</organism>
<feature type="transmembrane region" description="Helical" evidence="6">
    <location>
        <begin position="313"/>
        <end position="331"/>
    </location>
</feature>
<feature type="transmembrane region" description="Helical" evidence="6">
    <location>
        <begin position="398"/>
        <end position="419"/>
    </location>
</feature>
<evidence type="ECO:0000256" key="3">
    <source>
        <dbReference type="ARBA" id="ARBA00022989"/>
    </source>
</evidence>
<dbReference type="InterPro" id="IPR051788">
    <property type="entry name" value="MFS_Transporter"/>
</dbReference>
<feature type="transmembrane region" description="Helical" evidence="6">
    <location>
        <begin position="91"/>
        <end position="113"/>
    </location>
</feature>
<feature type="transmembrane region" description="Helical" evidence="6">
    <location>
        <begin position="280"/>
        <end position="301"/>
    </location>
</feature>
<reference evidence="7 8" key="1">
    <citation type="submission" date="2024-02" db="EMBL/GenBank/DDBJ databases">
        <title>Lysobacter Genome Sequencing and Mining.</title>
        <authorList>
            <person name="Bierman J."/>
            <person name="Walker M.C."/>
        </authorList>
    </citation>
    <scope>NUCLEOTIDE SEQUENCE [LARGE SCALE GENOMIC DNA]</scope>
    <source>
        <strain evidence="7 8">PB6250</strain>
    </source>
</reference>
<dbReference type="Pfam" id="PF07690">
    <property type="entry name" value="MFS_1"/>
    <property type="match status" value="1"/>
</dbReference>
<evidence type="ECO:0000256" key="4">
    <source>
        <dbReference type="ARBA" id="ARBA00023136"/>
    </source>
</evidence>
<feature type="transmembrane region" description="Helical" evidence="6">
    <location>
        <begin position="60"/>
        <end position="79"/>
    </location>
</feature>
<dbReference type="PANTHER" id="PTHR23514">
    <property type="entry name" value="BYPASS OF STOP CODON PROTEIN 6"/>
    <property type="match status" value="1"/>
</dbReference>
<evidence type="ECO:0000256" key="1">
    <source>
        <dbReference type="ARBA" id="ARBA00004141"/>
    </source>
</evidence>
<comment type="subcellular location">
    <subcellularLocation>
        <location evidence="1">Membrane</location>
        <topology evidence="1">Multi-pass membrane protein</topology>
    </subcellularLocation>
</comment>
<feature type="region of interest" description="Disordered" evidence="5">
    <location>
        <begin position="1"/>
        <end position="32"/>
    </location>
</feature>
<dbReference type="InterPro" id="IPR036259">
    <property type="entry name" value="MFS_trans_sf"/>
</dbReference>
<accession>A0ABU8D3Z9</accession>
<protein>
    <submittedName>
        <fullName evidence="7">MFS transporter</fullName>
    </submittedName>
</protein>
<dbReference type="EMBL" id="JBANDL010000002">
    <property type="protein sequence ID" value="MEI2455745.1"/>
    <property type="molecule type" value="Genomic_DNA"/>
</dbReference>
<sequence length="422" mass="41171">MNPLDPHAASDSPAVRADAAPEPPGAPGANDAMPASVAAAADSSAPSCAIGARERLSTRIAFFVAGVAMAAWAPLVPYAKARTGVDEGTLGLLLLALGAGSIAAMPLTGALAARYGCRKVILLAGAAVCACLPLLAYCASVPGLALALFGFGAAIGTIDVAINIQAVIVEKAGGRALMSGFHGFFSVGGIAGAGLVGGLLWWQATPLTAALAAAVALAVLLSAGSRGLLRYGAGGGGAMFALPRGAVALIGALCFVVFLAEGAMLDWSALLLVSARGVDSSAAGIGYAAFALAMTVGRFNGDRIVQRFGPRRVQAVGGACAALGFLLAAALPSPIATLLGFVLIGLGCSNIVPILFSAAGQQRAMPAAAAISAVSTLGYAGILAGPAAIGAIARIGGLPLAFALLGLALVAVAAGARIARQA</sequence>
<evidence type="ECO:0000256" key="5">
    <source>
        <dbReference type="SAM" id="MobiDB-lite"/>
    </source>
</evidence>
<dbReference type="Proteomes" id="UP001387215">
    <property type="component" value="Unassembled WGS sequence"/>
</dbReference>
<keyword evidence="3 6" id="KW-1133">Transmembrane helix</keyword>
<feature type="transmembrane region" description="Helical" evidence="6">
    <location>
        <begin position="181"/>
        <end position="202"/>
    </location>
</feature>
<feature type="transmembrane region" description="Helical" evidence="6">
    <location>
        <begin position="368"/>
        <end position="392"/>
    </location>
</feature>
<evidence type="ECO:0000313" key="8">
    <source>
        <dbReference type="Proteomes" id="UP001387215"/>
    </source>
</evidence>
<keyword evidence="8" id="KW-1185">Reference proteome</keyword>
<dbReference type="SUPFAM" id="SSF103473">
    <property type="entry name" value="MFS general substrate transporter"/>
    <property type="match status" value="1"/>
</dbReference>
<feature type="transmembrane region" description="Helical" evidence="6">
    <location>
        <begin position="120"/>
        <end position="137"/>
    </location>
</feature>
<feature type="transmembrane region" description="Helical" evidence="6">
    <location>
        <begin position="143"/>
        <end position="169"/>
    </location>
</feature>
<dbReference type="Gene3D" id="1.20.1250.20">
    <property type="entry name" value="MFS general substrate transporter like domains"/>
    <property type="match status" value="2"/>
</dbReference>
<evidence type="ECO:0000313" key="7">
    <source>
        <dbReference type="EMBL" id="MEI2455745.1"/>
    </source>
</evidence>
<gene>
    <name evidence="7" type="ORF">V2J18_13775</name>
</gene>
<dbReference type="CDD" id="cd17393">
    <property type="entry name" value="MFS_MosC_like"/>
    <property type="match status" value="1"/>
</dbReference>
<feature type="transmembrane region" description="Helical" evidence="6">
    <location>
        <begin position="337"/>
        <end position="356"/>
    </location>
</feature>
<evidence type="ECO:0000256" key="6">
    <source>
        <dbReference type="SAM" id="Phobius"/>
    </source>
</evidence>
<evidence type="ECO:0000256" key="2">
    <source>
        <dbReference type="ARBA" id="ARBA00022692"/>
    </source>
</evidence>
<proteinExistence type="predicted"/>
<keyword evidence="2 6" id="KW-0812">Transmembrane</keyword>
<comment type="caution">
    <text evidence="7">The sequence shown here is derived from an EMBL/GenBank/DDBJ whole genome shotgun (WGS) entry which is preliminary data.</text>
</comment>
<dbReference type="RefSeq" id="WP_261370068.1">
    <property type="nucleotide sequence ID" value="NZ_JBANDL010000002.1"/>
</dbReference>
<name>A0ABU8D3Z9_9GAMM</name>
<feature type="transmembrane region" description="Helical" evidence="6">
    <location>
        <begin position="208"/>
        <end position="229"/>
    </location>
</feature>
<dbReference type="InterPro" id="IPR011701">
    <property type="entry name" value="MFS"/>
</dbReference>
<keyword evidence="4 6" id="KW-0472">Membrane</keyword>